<evidence type="ECO:0000313" key="1">
    <source>
        <dbReference type="EMBL" id="MFM9329024.1"/>
    </source>
</evidence>
<keyword evidence="2" id="KW-1185">Reference proteome</keyword>
<dbReference type="Proteomes" id="UP001631969">
    <property type="component" value="Unassembled WGS sequence"/>
</dbReference>
<comment type="caution">
    <text evidence="1">The sequence shown here is derived from an EMBL/GenBank/DDBJ whole genome shotgun (WGS) entry which is preliminary data.</text>
</comment>
<accession>A0ACC7P092</accession>
<reference evidence="1" key="1">
    <citation type="submission" date="2024-12" db="EMBL/GenBank/DDBJ databases">
        <authorList>
            <person name="Wu N."/>
        </authorList>
    </citation>
    <scope>NUCLEOTIDE SEQUENCE</scope>
    <source>
        <strain evidence="1">P15</strain>
    </source>
</reference>
<dbReference type="EMBL" id="JBJURJ010000007">
    <property type="protein sequence ID" value="MFM9329024.1"/>
    <property type="molecule type" value="Genomic_DNA"/>
</dbReference>
<sequence>MGEVDFRQLADYVKDETHVVERTKRFDPNKFDEAIRVLDDYFEIRLKKADATAKEEYLNQQHMATIGHPKETQQMKAIIQSIVDENRLHDVPYPPIYESLVDALFHETWGLGAVSVVYERKRHIGKWRVNNRNIWYREKGEKRRIHEQYRTDAGVLRMIENLLRNDDQQIVKHGREYAQLQMFDGTRVTITLPPMTRHPSVVFRRKTEQMFTLVRQAEWGTIAADAIPIYRMMSRCGTKIVLTGEPGTAKTTMAKALFAETKPDKVTIAAELVYELDLQKDFPDRDISEYEGDETNMASVIIPLTLRQDAEQYLMGEIREVEAPGFKEICANTTGTVLTTMHEVDSTNVPGTLARKELRQSSGMNYAMSLVEYASKIDFVQVMAFGEDQSVIRNLEVSSIEVDPISLAVSSRRIIWFDGELWHFHCDLDKRLAQRMRRYDPEAYDTGMRRLQELTKKSPIPEEERVVRLLTPITGGGRE</sequence>
<evidence type="ECO:0000313" key="2">
    <source>
        <dbReference type="Proteomes" id="UP001631969"/>
    </source>
</evidence>
<proteinExistence type="predicted"/>
<name>A0ACC7P092_9BACL</name>
<protein>
    <submittedName>
        <fullName evidence="1">ATPase, T2SS/T4P/T4SS family</fullName>
    </submittedName>
</protein>
<gene>
    <name evidence="1" type="ORF">ACI1P1_12075</name>
</gene>
<organism evidence="1 2">
    <name type="scientific">Paenibacillus mesotrionivorans</name>
    <dbReference type="NCBI Taxonomy" id="3160968"/>
    <lineage>
        <taxon>Bacteria</taxon>
        <taxon>Bacillati</taxon>
        <taxon>Bacillota</taxon>
        <taxon>Bacilli</taxon>
        <taxon>Bacillales</taxon>
        <taxon>Paenibacillaceae</taxon>
        <taxon>Paenibacillus</taxon>
    </lineage>
</organism>